<name>A0ABD4AAB3_9BACI</name>
<accession>A0ABD4AAB3</accession>
<organism evidence="1 2">
    <name type="scientific">Caldibacillus thermoamylovorans</name>
    <dbReference type="NCBI Taxonomy" id="35841"/>
    <lineage>
        <taxon>Bacteria</taxon>
        <taxon>Bacillati</taxon>
        <taxon>Bacillota</taxon>
        <taxon>Bacilli</taxon>
        <taxon>Bacillales</taxon>
        <taxon>Bacillaceae</taxon>
        <taxon>Caldibacillus</taxon>
    </lineage>
</organism>
<dbReference type="EMBL" id="JXLU01000043">
    <property type="protein sequence ID" value="KIO73404.1"/>
    <property type="molecule type" value="Genomic_DNA"/>
</dbReference>
<evidence type="ECO:0008006" key="3">
    <source>
        <dbReference type="Google" id="ProtNLM"/>
    </source>
</evidence>
<gene>
    <name evidence="1" type="ORF">B4167_2127</name>
</gene>
<comment type="caution">
    <text evidence="1">The sequence shown here is derived from an EMBL/GenBank/DDBJ whole genome shotgun (WGS) entry which is preliminary data.</text>
</comment>
<evidence type="ECO:0000313" key="1">
    <source>
        <dbReference type="EMBL" id="KIO73404.1"/>
    </source>
</evidence>
<sequence length="44" mass="5171">MNWIFFKRIDLTLLLGGVFGAEHLLSIKSRSSIVFYFAFIYVKE</sequence>
<dbReference type="AlphaFoldDB" id="A0ABD4AAB3"/>
<evidence type="ECO:0000313" key="2">
    <source>
        <dbReference type="Proteomes" id="UP000032076"/>
    </source>
</evidence>
<proteinExistence type="predicted"/>
<reference evidence="1 2" key="1">
    <citation type="submission" date="2015-01" db="EMBL/GenBank/DDBJ databases">
        <title>Draft Genome Sequences of Four Bacillus thermoamylovorans Strains, Isolated From Food Products.</title>
        <authorList>
            <person name="Krawcyk A.O."/>
            <person name="Berendsen E.M."/>
            <person name="Eijlander R.T."/>
            <person name="de Jong A."/>
            <person name="Wells-Bennik M."/>
            <person name="Kuipers O.P."/>
        </authorList>
    </citation>
    <scope>NUCLEOTIDE SEQUENCE [LARGE SCALE GENOMIC DNA]</scope>
    <source>
        <strain evidence="1 2">B4167</strain>
    </source>
</reference>
<dbReference type="Proteomes" id="UP000032076">
    <property type="component" value="Unassembled WGS sequence"/>
</dbReference>
<protein>
    <recommendedName>
        <fullName evidence="3">Secreted protein</fullName>
    </recommendedName>
</protein>